<evidence type="ECO:0000313" key="3">
    <source>
        <dbReference type="Proteomes" id="UP000095280"/>
    </source>
</evidence>
<dbReference type="AlphaFoldDB" id="A0A1I8FJF5"/>
<feature type="compositionally biased region" description="Low complexity" evidence="1">
    <location>
        <begin position="141"/>
        <end position="152"/>
    </location>
</feature>
<sequence length="170" mass="18171">MYFRAFGYLIIVPFLIVWCSDGEAAQVDSGLSIPPAEGRAPIKAALRAFSCRLGIESRTPTFAVLRRDWFPSATGGGGHALSSPTGIPHQMLLFGDSAARLTQLRSSIFVSKFNSMRTRGAAPPFYASSTRSRPEAKKAKAAPASPSGEGSSNFAIAECLGDRQRIICES</sequence>
<keyword evidence="3" id="KW-1185">Reference proteome</keyword>
<dbReference type="Proteomes" id="UP000095280">
    <property type="component" value="Unplaced"/>
</dbReference>
<reference evidence="4" key="1">
    <citation type="submission" date="2016-11" db="UniProtKB">
        <authorList>
            <consortium name="WormBaseParasite"/>
        </authorList>
    </citation>
    <scope>IDENTIFICATION</scope>
</reference>
<proteinExistence type="predicted"/>
<protein>
    <submittedName>
        <fullName evidence="4">Secreted protein</fullName>
    </submittedName>
</protein>
<keyword evidence="2" id="KW-0732">Signal</keyword>
<dbReference type="WBParaSite" id="maker-unitig_35515-snap-gene-0.4-mRNA-1">
    <property type="protein sequence ID" value="maker-unitig_35515-snap-gene-0.4-mRNA-1"/>
    <property type="gene ID" value="maker-unitig_35515-snap-gene-0.4"/>
</dbReference>
<feature type="chain" id="PRO_5009318704" evidence="2">
    <location>
        <begin position="25"/>
        <end position="170"/>
    </location>
</feature>
<name>A0A1I8FJF5_9PLAT</name>
<evidence type="ECO:0000313" key="4">
    <source>
        <dbReference type="WBParaSite" id="maker-unitig_35515-snap-gene-0.4-mRNA-1"/>
    </source>
</evidence>
<organism evidence="3 4">
    <name type="scientific">Macrostomum lignano</name>
    <dbReference type="NCBI Taxonomy" id="282301"/>
    <lineage>
        <taxon>Eukaryota</taxon>
        <taxon>Metazoa</taxon>
        <taxon>Spiralia</taxon>
        <taxon>Lophotrochozoa</taxon>
        <taxon>Platyhelminthes</taxon>
        <taxon>Rhabditophora</taxon>
        <taxon>Macrostomorpha</taxon>
        <taxon>Macrostomida</taxon>
        <taxon>Macrostomidae</taxon>
        <taxon>Macrostomum</taxon>
    </lineage>
</organism>
<feature type="region of interest" description="Disordered" evidence="1">
    <location>
        <begin position="124"/>
        <end position="153"/>
    </location>
</feature>
<evidence type="ECO:0000256" key="1">
    <source>
        <dbReference type="SAM" id="MobiDB-lite"/>
    </source>
</evidence>
<accession>A0A1I8FJF5</accession>
<feature type="signal peptide" evidence="2">
    <location>
        <begin position="1"/>
        <end position="24"/>
    </location>
</feature>
<evidence type="ECO:0000256" key="2">
    <source>
        <dbReference type="SAM" id="SignalP"/>
    </source>
</evidence>